<name>A0ACD5W1L8_AVESA</name>
<sequence>MAAALMDGELGSVLKVSAAIWAAMWYARLAAARISPGAGRLAALLPAVVLFFGIPFAFTTTTFRGSSAFFLSWLGTFKLFLLAAGRGPLDPSLPLLQFVCSASLPVKLRQSTTTGGKAKKQDPASVAPAAKILVAGAVIPFTIYAYQFKEAMSRWQLVLVYTVHVCLSLELLLASVHAVIHGVLGMEMEPQVDRPYLASSLRDFWGRRWNLMVPVILRPSVYGPVRARFGDAAGVLASFLVSGLMHELIFYYLTWMPPSGDVTAFFVLHGVSAGAEAWWVRHAGWWRPPRAVAVPLTLAFVAGTGFWLFFPAMIRGGMDELVLQECQGMVVLMEQAGRWFAAGAGPVLSTR</sequence>
<accession>A0ACD5W1L8</accession>
<reference evidence="1" key="1">
    <citation type="submission" date="2021-05" db="EMBL/GenBank/DDBJ databases">
        <authorList>
            <person name="Scholz U."/>
            <person name="Mascher M."/>
            <person name="Fiebig A."/>
        </authorList>
    </citation>
    <scope>NUCLEOTIDE SEQUENCE [LARGE SCALE GENOMIC DNA]</scope>
</reference>
<evidence type="ECO:0000313" key="1">
    <source>
        <dbReference type="EnsemblPlants" id="AVESA.00010b.r2.3DG0559800.1.CDS.1"/>
    </source>
</evidence>
<proteinExistence type="predicted"/>
<dbReference type="EnsemblPlants" id="AVESA.00010b.r2.3DG0559800.1">
    <property type="protein sequence ID" value="AVESA.00010b.r2.3DG0559800.1.CDS.1"/>
    <property type="gene ID" value="AVESA.00010b.r2.3DG0559800"/>
</dbReference>
<reference evidence="1" key="2">
    <citation type="submission" date="2025-09" db="UniProtKB">
        <authorList>
            <consortium name="EnsemblPlants"/>
        </authorList>
    </citation>
    <scope>IDENTIFICATION</scope>
</reference>
<keyword evidence="2" id="KW-1185">Reference proteome</keyword>
<organism evidence="1 2">
    <name type="scientific">Avena sativa</name>
    <name type="common">Oat</name>
    <dbReference type="NCBI Taxonomy" id="4498"/>
    <lineage>
        <taxon>Eukaryota</taxon>
        <taxon>Viridiplantae</taxon>
        <taxon>Streptophyta</taxon>
        <taxon>Embryophyta</taxon>
        <taxon>Tracheophyta</taxon>
        <taxon>Spermatophyta</taxon>
        <taxon>Magnoliopsida</taxon>
        <taxon>Liliopsida</taxon>
        <taxon>Poales</taxon>
        <taxon>Poaceae</taxon>
        <taxon>BOP clade</taxon>
        <taxon>Pooideae</taxon>
        <taxon>Poodae</taxon>
        <taxon>Poeae</taxon>
        <taxon>Poeae Chloroplast Group 1 (Aveneae type)</taxon>
        <taxon>Aveninae</taxon>
        <taxon>Avena</taxon>
    </lineage>
</organism>
<protein>
    <submittedName>
        <fullName evidence="1">Uncharacterized protein</fullName>
    </submittedName>
</protein>
<evidence type="ECO:0000313" key="2">
    <source>
        <dbReference type="Proteomes" id="UP001732700"/>
    </source>
</evidence>
<dbReference type="Proteomes" id="UP001732700">
    <property type="component" value="Chromosome 3D"/>
</dbReference>